<proteinExistence type="predicted"/>
<organism evidence="2 3">
    <name type="scientific">Mycobacterium leprae</name>
    <dbReference type="NCBI Taxonomy" id="1769"/>
    <lineage>
        <taxon>Bacteria</taxon>
        <taxon>Bacillati</taxon>
        <taxon>Actinomycetota</taxon>
        <taxon>Actinomycetes</taxon>
        <taxon>Mycobacteriales</taxon>
        <taxon>Mycobacteriaceae</taxon>
        <taxon>Mycobacterium</taxon>
    </lineage>
</organism>
<evidence type="ECO:0000313" key="3">
    <source>
        <dbReference type="Proteomes" id="UP000249682"/>
    </source>
</evidence>
<name>A0AAD2JDQ1_MYCLR</name>
<gene>
    <name evidence="2" type="ORF">DIJ64_09690</name>
</gene>
<dbReference type="EMBL" id="CP029543">
    <property type="protein sequence ID" value="AWV48229.1"/>
    <property type="molecule type" value="Genomic_DNA"/>
</dbReference>
<dbReference type="Proteomes" id="UP000249682">
    <property type="component" value="Chromosome"/>
</dbReference>
<dbReference type="AlphaFoldDB" id="A0AAD2JDQ1"/>
<sequence>MPAQKSCACQGLGIMNQCHLYRARGRACSGAATLTTPTQAVSHPPTKTPQHSKTRQQDSGLPPTTTEHILLSRQKMR</sequence>
<protein>
    <submittedName>
        <fullName evidence="2">Uncharacterized protein</fullName>
    </submittedName>
</protein>
<evidence type="ECO:0000256" key="1">
    <source>
        <dbReference type="SAM" id="MobiDB-lite"/>
    </source>
</evidence>
<evidence type="ECO:0000313" key="2">
    <source>
        <dbReference type="EMBL" id="AWV48229.1"/>
    </source>
</evidence>
<accession>A0AAD2JDQ1</accession>
<feature type="region of interest" description="Disordered" evidence="1">
    <location>
        <begin position="35"/>
        <end position="77"/>
    </location>
</feature>
<reference evidence="2 3" key="1">
    <citation type="submission" date="2018-05" db="EMBL/GenBank/DDBJ databases">
        <title>Evolution of small genomes with special reference to Mycobacterium leprae.</title>
        <authorList>
            <person name="Mohanty P.S."/>
            <person name="Bansal A.K."/>
            <person name="Gupta U.D."/>
            <person name="Naaz F."/>
            <person name="Dwivedi V.D."/>
            <person name="Singh H."/>
            <person name="Gupta G."/>
            <person name="Sharma S."/>
            <person name="Arora M."/>
        </authorList>
    </citation>
    <scope>NUCLEOTIDE SEQUENCE [LARGE SCALE GENOMIC DNA]</scope>
    <source>
        <strain evidence="2 3">MRHRU-235-G</strain>
    </source>
</reference>
<feature type="compositionally biased region" description="Polar residues" evidence="1">
    <location>
        <begin position="57"/>
        <end position="67"/>
    </location>
</feature>